<dbReference type="EMBL" id="JAJSOF020000019">
    <property type="protein sequence ID" value="KAJ4438204.1"/>
    <property type="molecule type" value="Genomic_DNA"/>
</dbReference>
<protein>
    <recommendedName>
        <fullName evidence="3">Endonuclease-reverse transcriptase</fullName>
    </recommendedName>
</protein>
<accession>A0ABQ8SVH8</accession>
<name>A0ABQ8SVH8_PERAM</name>
<comment type="caution">
    <text evidence="1">The sequence shown here is derived from an EMBL/GenBank/DDBJ whole genome shotgun (WGS) entry which is preliminary data.</text>
</comment>
<organism evidence="1 2">
    <name type="scientific">Periplaneta americana</name>
    <name type="common">American cockroach</name>
    <name type="synonym">Blatta americana</name>
    <dbReference type="NCBI Taxonomy" id="6978"/>
    <lineage>
        <taxon>Eukaryota</taxon>
        <taxon>Metazoa</taxon>
        <taxon>Ecdysozoa</taxon>
        <taxon>Arthropoda</taxon>
        <taxon>Hexapoda</taxon>
        <taxon>Insecta</taxon>
        <taxon>Pterygota</taxon>
        <taxon>Neoptera</taxon>
        <taxon>Polyneoptera</taxon>
        <taxon>Dictyoptera</taxon>
        <taxon>Blattodea</taxon>
        <taxon>Blattoidea</taxon>
        <taxon>Blattidae</taxon>
        <taxon>Blattinae</taxon>
        <taxon>Periplaneta</taxon>
    </lineage>
</organism>
<proteinExistence type="predicted"/>
<dbReference type="Proteomes" id="UP001148838">
    <property type="component" value="Unassembled WGS sequence"/>
</dbReference>
<keyword evidence="2" id="KW-1185">Reference proteome</keyword>
<gene>
    <name evidence="1" type="ORF">ANN_14143</name>
</gene>
<evidence type="ECO:0000313" key="2">
    <source>
        <dbReference type="Proteomes" id="UP001148838"/>
    </source>
</evidence>
<evidence type="ECO:0008006" key="3">
    <source>
        <dbReference type="Google" id="ProtNLM"/>
    </source>
</evidence>
<sequence>MLRKIFGAKRDELTGDWRKLHKAELHALYSSPDIIRNIKSRRLRWAGHIARMGIVRRIIVKTCVLFGSYFKHHYFCSFEERRLKWFGHVKRMKNGNISKRMLEYATEGRRRRGKPREQWMDEVRRSMSRGNLTKEYAENRDLWRRKIHLGEGQLLQCIK</sequence>
<evidence type="ECO:0000313" key="1">
    <source>
        <dbReference type="EMBL" id="KAJ4438204.1"/>
    </source>
</evidence>
<reference evidence="1 2" key="1">
    <citation type="journal article" date="2022" name="Allergy">
        <title>Genome assembly and annotation of Periplaneta americana reveal a comprehensive cockroach allergen profile.</title>
        <authorList>
            <person name="Wang L."/>
            <person name="Xiong Q."/>
            <person name="Saelim N."/>
            <person name="Wang L."/>
            <person name="Nong W."/>
            <person name="Wan A.T."/>
            <person name="Shi M."/>
            <person name="Liu X."/>
            <person name="Cao Q."/>
            <person name="Hui J.H.L."/>
            <person name="Sookrung N."/>
            <person name="Leung T.F."/>
            <person name="Tungtrongchitr A."/>
            <person name="Tsui S.K.W."/>
        </authorList>
    </citation>
    <scope>NUCLEOTIDE SEQUENCE [LARGE SCALE GENOMIC DNA]</scope>
    <source>
        <strain evidence="1">PWHHKU_190912</strain>
    </source>
</reference>